<evidence type="ECO:0000313" key="4">
    <source>
        <dbReference type="Proteomes" id="UP000724874"/>
    </source>
</evidence>
<protein>
    <submittedName>
        <fullName evidence="3">Flavin reductase like domain-containing protein</fullName>
    </submittedName>
</protein>
<dbReference type="EMBL" id="JADNYJ010000052">
    <property type="protein sequence ID" value="KAF8899591.1"/>
    <property type="molecule type" value="Genomic_DNA"/>
</dbReference>
<feature type="non-terminal residue" evidence="3">
    <location>
        <position position="1"/>
    </location>
</feature>
<dbReference type="OrthoDB" id="2015405at2759"/>
<sequence length="233" mass="24993">SSRRLKSDLRTLLRDIAQPVAVVTSFMPHSHSHPHQGGKAVCPENGSPYHGATLSSFTSIAMDPYPLVSFALRIPSRMATTLSSLSSLPFSSASSAHMVINLLSSSQASTALAFSRPDLFPAPFLGSTSSPASGRIETDAIPYTLSQDGLPIINDVIGALSCELVGGPIALHDLEYLSRASDSPPSVPVLRPGEVASELFIARVVRVEEVKRDAQEDERTLQPLIYHRRGYTS</sequence>
<dbReference type="SMART" id="SM00903">
    <property type="entry name" value="Flavin_Reduct"/>
    <property type="match status" value="1"/>
</dbReference>
<evidence type="ECO:0000256" key="1">
    <source>
        <dbReference type="ARBA" id="ARBA00023002"/>
    </source>
</evidence>
<evidence type="ECO:0000259" key="2">
    <source>
        <dbReference type="SMART" id="SM00903"/>
    </source>
</evidence>
<dbReference type="PANTHER" id="PTHR30466">
    <property type="entry name" value="FLAVIN REDUCTASE"/>
    <property type="match status" value="1"/>
</dbReference>
<dbReference type="AlphaFoldDB" id="A0A9P5NJU5"/>
<evidence type="ECO:0000313" key="3">
    <source>
        <dbReference type="EMBL" id="KAF8899591.1"/>
    </source>
</evidence>
<dbReference type="GO" id="GO:0010181">
    <property type="term" value="F:FMN binding"/>
    <property type="evidence" value="ECO:0007669"/>
    <property type="project" value="InterPro"/>
</dbReference>
<dbReference type="Pfam" id="PF01613">
    <property type="entry name" value="Flavin_Reduct"/>
    <property type="match status" value="1"/>
</dbReference>
<dbReference type="Proteomes" id="UP000724874">
    <property type="component" value="Unassembled WGS sequence"/>
</dbReference>
<feature type="domain" description="Flavin reductase like" evidence="2">
    <location>
        <begin position="13"/>
        <end position="233"/>
    </location>
</feature>
<name>A0A9P5NJU5_GYMJU</name>
<dbReference type="PANTHER" id="PTHR30466:SF1">
    <property type="entry name" value="FMN REDUCTASE (NADH) RUTF"/>
    <property type="match status" value="1"/>
</dbReference>
<keyword evidence="1" id="KW-0560">Oxidoreductase</keyword>
<dbReference type="Gene3D" id="2.30.110.10">
    <property type="entry name" value="Electron Transport, Fmn-binding Protein, Chain A"/>
    <property type="match status" value="1"/>
</dbReference>
<keyword evidence="4" id="KW-1185">Reference proteome</keyword>
<organism evidence="3 4">
    <name type="scientific">Gymnopilus junonius</name>
    <name type="common">Spectacular rustgill mushroom</name>
    <name type="synonym">Gymnopilus spectabilis subsp. junonius</name>
    <dbReference type="NCBI Taxonomy" id="109634"/>
    <lineage>
        <taxon>Eukaryota</taxon>
        <taxon>Fungi</taxon>
        <taxon>Dikarya</taxon>
        <taxon>Basidiomycota</taxon>
        <taxon>Agaricomycotina</taxon>
        <taxon>Agaricomycetes</taxon>
        <taxon>Agaricomycetidae</taxon>
        <taxon>Agaricales</taxon>
        <taxon>Agaricineae</taxon>
        <taxon>Hymenogastraceae</taxon>
        <taxon>Gymnopilus</taxon>
    </lineage>
</organism>
<dbReference type="SUPFAM" id="SSF50475">
    <property type="entry name" value="FMN-binding split barrel"/>
    <property type="match status" value="1"/>
</dbReference>
<reference evidence="3" key="1">
    <citation type="submission" date="2020-11" db="EMBL/GenBank/DDBJ databases">
        <authorList>
            <consortium name="DOE Joint Genome Institute"/>
            <person name="Ahrendt S."/>
            <person name="Riley R."/>
            <person name="Andreopoulos W."/>
            <person name="LaButti K."/>
            <person name="Pangilinan J."/>
            <person name="Ruiz-duenas F.J."/>
            <person name="Barrasa J.M."/>
            <person name="Sanchez-Garcia M."/>
            <person name="Camarero S."/>
            <person name="Miyauchi S."/>
            <person name="Serrano A."/>
            <person name="Linde D."/>
            <person name="Babiker R."/>
            <person name="Drula E."/>
            <person name="Ayuso-Fernandez I."/>
            <person name="Pacheco R."/>
            <person name="Padilla G."/>
            <person name="Ferreira P."/>
            <person name="Barriuso J."/>
            <person name="Kellner H."/>
            <person name="Castanera R."/>
            <person name="Alfaro M."/>
            <person name="Ramirez L."/>
            <person name="Pisabarro A.G."/>
            <person name="Kuo A."/>
            <person name="Tritt A."/>
            <person name="Lipzen A."/>
            <person name="He G."/>
            <person name="Yan M."/>
            <person name="Ng V."/>
            <person name="Cullen D."/>
            <person name="Martin F."/>
            <person name="Rosso M.-N."/>
            <person name="Henrissat B."/>
            <person name="Hibbett D."/>
            <person name="Martinez A.T."/>
            <person name="Grigoriev I.V."/>
        </authorList>
    </citation>
    <scope>NUCLEOTIDE SEQUENCE</scope>
    <source>
        <strain evidence="3">AH 44721</strain>
    </source>
</reference>
<dbReference type="InterPro" id="IPR012349">
    <property type="entry name" value="Split_barrel_FMN-bd"/>
</dbReference>
<feature type="non-terminal residue" evidence="3">
    <location>
        <position position="233"/>
    </location>
</feature>
<proteinExistence type="predicted"/>
<dbReference type="InterPro" id="IPR002563">
    <property type="entry name" value="Flavin_Rdtase-like_dom"/>
</dbReference>
<gene>
    <name evidence="3" type="ORF">CPB84DRAFT_1660277</name>
</gene>
<comment type="caution">
    <text evidence="3">The sequence shown here is derived from an EMBL/GenBank/DDBJ whole genome shotgun (WGS) entry which is preliminary data.</text>
</comment>
<dbReference type="InterPro" id="IPR050268">
    <property type="entry name" value="NADH-dep_flavin_reductase"/>
</dbReference>
<dbReference type="GO" id="GO:0042602">
    <property type="term" value="F:riboflavin reductase (NADPH) activity"/>
    <property type="evidence" value="ECO:0007669"/>
    <property type="project" value="TreeGrafter"/>
</dbReference>
<accession>A0A9P5NJU5</accession>